<gene>
    <name evidence="2" type="ORF">B9Z19DRAFT_1163090</name>
</gene>
<dbReference type="OrthoDB" id="5402048at2759"/>
<evidence type="ECO:0000256" key="1">
    <source>
        <dbReference type="SAM" id="Coils"/>
    </source>
</evidence>
<accession>A0A2T6ZD57</accession>
<organism evidence="2 3">
    <name type="scientific">Tuber borchii</name>
    <name type="common">White truffle</name>
    <dbReference type="NCBI Taxonomy" id="42251"/>
    <lineage>
        <taxon>Eukaryota</taxon>
        <taxon>Fungi</taxon>
        <taxon>Dikarya</taxon>
        <taxon>Ascomycota</taxon>
        <taxon>Pezizomycotina</taxon>
        <taxon>Pezizomycetes</taxon>
        <taxon>Pezizales</taxon>
        <taxon>Tuberaceae</taxon>
        <taxon>Tuber</taxon>
    </lineage>
</organism>
<protein>
    <recommendedName>
        <fullName evidence="4">BTB domain-containing protein</fullName>
    </recommendedName>
</protein>
<evidence type="ECO:0000313" key="3">
    <source>
        <dbReference type="Proteomes" id="UP000244722"/>
    </source>
</evidence>
<dbReference type="EMBL" id="NESQ01000377">
    <property type="protein sequence ID" value="PUU73422.1"/>
    <property type="molecule type" value="Genomic_DNA"/>
</dbReference>
<keyword evidence="3" id="KW-1185">Reference proteome</keyword>
<dbReference type="AlphaFoldDB" id="A0A2T6ZD57"/>
<proteinExistence type="predicted"/>
<feature type="coiled-coil region" evidence="1">
    <location>
        <begin position="207"/>
        <end position="234"/>
    </location>
</feature>
<evidence type="ECO:0000313" key="2">
    <source>
        <dbReference type="EMBL" id="PUU73422.1"/>
    </source>
</evidence>
<sequence length="238" mass="26901">MVVLQAANQKKVYVHKALLNDEVAAFGECGWSCFPSTTVKSFVEYLYQGDYTPPAAPVAIRKLLDQKNIFLAHARLFVLSRYREVLPLASMCLRRLNKAMKEAQDTTKESIFVKNMCGLIKFTYTPCCNGNDNVWKELQKTVSEFLISKKGWLEEPGPDLSNTEEQLAKDLFAAAINLLIITDQCLIDKDKIIADTNERLIDKDKILADTSNSCMQAQRKCEALKTEVAQLKKKAKKK</sequence>
<evidence type="ECO:0008006" key="4">
    <source>
        <dbReference type="Google" id="ProtNLM"/>
    </source>
</evidence>
<reference evidence="2 3" key="1">
    <citation type="submission" date="2017-04" db="EMBL/GenBank/DDBJ databases">
        <title>Draft genome sequence of Tuber borchii Vittad., a whitish edible truffle.</title>
        <authorList>
            <consortium name="DOE Joint Genome Institute"/>
            <person name="Murat C."/>
            <person name="Kuo A."/>
            <person name="Barry K.W."/>
            <person name="Clum A."/>
            <person name="Dockter R.B."/>
            <person name="Fauchery L."/>
            <person name="Iotti M."/>
            <person name="Kohler A."/>
            <person name="Labutti K."/>
            <person name="Lindquist E.A."/>
            <person name="Lipzen A."/>
            <person name="Ohm R.A."/>
            <person name="Wang M."/>
            <person name="Grigoriev I.V."/>
            <person name="Zambonelli A."/>
            <person name="Martin F.M."/>
        </authorList>
    </citation>
    <scope>NUCLEOTIDE SEQUENCE [LARGE SCALE GENOMIC DNA]</scope>
    <source>
        <strain evidence="2 3">Tbo3840</strain>
    </source>
</reference>
<dbReference type="Proteomes" id="UP000244722">
    <property type="component" value="Unassembled WGS sequence"/>
</dbReference>
<name>A0A2T6ZD57_TUBBO</name>
<keyword evidence="1" id="KW-0175">Coiled coil</keyword>
<comment type="caution">
    <text evidence="2">The sequence shown here is derived from an EMBL/GenBank/DDBJ whole genome shotgun (WGS) entry which is preliminary data.</text>
</comment>